<gene>
    <name evidence="1" type="ORF">JCM19232_5020</name>
</gene>
<evidence type="ECO:0000313" key="2">
    <source>
        <dbReference type="Proteomes" id="UP000031670"/>
    </source>
</evidence>
<name>A0A0B8PEZ5_9VIBR</name>
<dbReference type="Gene3D" id="3.90.1720.10">
    <property type="entry name" value="endopeptidase domain like (from Nostoc punctiforme)"/>
    <property type="match status" value="1"/>
</dbReference>
<organism evidence="1 2">
    <name type="scientific">Vibrio ishigakensis</name>
    <dbReference type="NCBI Taxonomy" id="1481914"/>
    <lineage>
        <taxon>Bacteria</taxon>
        <taxon>Pseudomonadati</taxon>
        <taxon>Pseudomonadota</taxon>
        <taxon>Gammaproteobacteria</taxon>
        <taxon>Vibrionales</taxon>
        <taxon>Vibrionaceae</taxon>
        <taxon>Vibrio</taxon>
    </lineage>
</organism>
<dbReference type="InterPro" id="IPR038765">
    <property type="entry name" value="Papain-like_cys_pep_sf"/>
</dbReference>
<dbReference type="SUPFAM" id="SSF54001">
    <property type="entry name" value="Cysteine proteinases"/>
    <property type="match status" value="1"/>
</dbReference>
<dbReference type="Proteomes" id="UP000031670">
    <property type="component" value="Unassembled WGS sequence"/>
</dbReference>
<reference evidence="1 2" key="1">
    <citation type="submission" date="2015-01" db="EMBL/GenBank/DDBJ databases">
        <title>Vibrio sp. C5 JCM 19232 whole genome shotgun sequence.</title>
        <authorList>
            <person name="Sawabe T."/>
            <person name="Meirelles P."/>
            <person name="Feng G."/>
            <person name="Sayaka M."/>
            <person name="Hattori M."/>
            <person name="Ohkuma M."/>
        </authorList>
    </citation>
    <scope>NUCLEOTIDE SEQUENCE [LARGE SCALE GENOMIC DNA]</scope>
    <source>
        <strain evidence="1 2">JCM19232</strain>
    </source>
</reference>
<dbReference type="AlphaFoldDB" id="A0A0B8PEZ5"/>
<reference evidence="1 2" key="2">
    <citation type="submission" date="2015-01" db="EMBL/GenBank/DDBJ databases">
        <authorList>
            <consortium name="NBRP consortium"/>
            <person name="Sawabe T."/>
            <person name="Meirelles P."/>
            <person name="Feng G."/>
            <person name="Sayaka M."/>
            <person name="Hattori M."/>
            <person name="Ohkuma M."/>
        </authorList>
    </citation>
    <scope>NUCLEOTIDE SEQUENCE [LARGE SCALE GENOMIC DNA]</scope>
    <source>
        <strain evidence="1 2">JCM19232</strain>
    </source>
</reference>
<dbReference type="PANTHER" id="PTHR47112:SF1">
    <property type="entry name" value="PX DOMAIN-CONTAINING PROTEIN"/>
    <property type="match status" value="1"/>
</dbReference>
<evidence type="ECO:0000313" key="1">
    <source>
        <dbReference type="EMBL" id="GAM65520.1"/>
    </source>
</evidence>
<comment type="caution">
    <text evidence="1">The sequence shown here is derived from an EMBL/GenBank/DDBJ whole genome shotgun (WGS) entry which is preliminary data.</text>
</comment>
<dbReference type="EMBL" id="BBSA01000020">
    <property type="protein sequence ID" value="GAM65520.1"/>
    <property type="molecule type" value="Genomic_DNA"/>
</dbReference>
<accession>A0A0B8PEZ5</accession>
<protein>
    <recommendedName>
        <fullName evidence="3">Permuted papain-like amidase YaeF/Yiix C92 family enzyme</fullName>
    </recommendedName>
</protein>
<sequence length="201" mass="22341">MAKYDTIRKKLKTGDVVLFSGKGAISHGIKLFTFSKWSHVGMVLKLPDTDTDTVFLWESTTLSNLADAIDGKTKKGVQLVLLSDRIRTYDGETCVRHLQGFQVDNAKYEKLMALRKTLRNKPYEKDQIELIKSAYDGPWGHNEEDLSSLFCSELVAEAYQCLGLISNKVSSNEFTPKNFAEGDGLKLGLGATLSKEVVLSV</sequence>
<proteinExistence type="predicted"/>
<dbReference type="PANTHER" id="PTHR47112">
    <property type="entry name" value="PX DOMAIN-CONTAINING PROTEIN"/>
    <property type="match status" value="1"/>
</dbReference>
<evidence type="ECO:0008006" key="3">
    <source>
        <dbReference type="Google" id="ProtNLM"/>
    </source>
</evidence>
<dbReference type="Pfam" id="PF05708">
    <property type="entry name" value="Peptidase_C92"/>
    <property type="match status" value="1"/>
</dbReference>
<dbReference type="InterPro" id="IPR024453">
    <property type="entry name" value="Peptidase_C92"/>
</dbReference>